<dbReference type="GO" id="GO:0008270">
    <property type="term" value="F:zinc ion binding"/>
    <property type="evidence" value="ECO:0007669"/>
    <property type="project" value="UniProtKB-KW"/>
</dbReference>
<accession>A0AAV8YN89</accession>
<organism evidence="6 7">
    <name type="scientific">Rhamnusium bicolor</name>
    <dbReference type="NCBI Taxonomy" id="1586634"/>
    <lineage>
        <taxon>Eukaryota</taxon>
        <taxon>Metazoa</taxon>
        <taxon>Ecdysozoa</taxon>
        <taxon>Arthropoda</taxon>
        <taxon>Hexapoda</taxon>
        <taxon>Insecta</taxon>
        <taxon>Pterygota</taxon>
        <taxon>Neoptera</taxon>
        <taxon>Endopterygota</taxon>
        <taxon>Coleoptera</taxon>
        <taxon>Polyphaga</taxon>
        <taxon>Cucujiformia</taxon>
        <taxon>Chrysomeloidea</taxon>
        <taxon>Cerambycidae</taxon>
        <taxon>Lepturinae</taxon>
        <taxon>Rhagiini</taxon>
        <taxon>Rhamnusium</taxon>
    </lineage>
</organism>
<feature type="domain" description="Phorbol-ester/DAG-type" evidence="5">
    <location>
        <begin position="1"/>
        <end position="46"/>
    </location>
</feature>
<dbReference type="AlphaFoldDB" id="A0AAV8YN89"/>
<keyword evidence="1" id="KW-0479">Metal-binding</keyword>
<evidence type="ECO:0000256" key="2">
    <source>
        <dbReference type="ARBA" id="ARBA00022771"/>
    </source>
</evidence>
<proteinExistence type="predicted"/>
<dbReference type="PROSITE" id="PS01359">
    <property type="entry name" value="ZF_PHD_1"/>
    <property type="match status" value="1"/>
</dbReference>
<evidence type="ECO:0000313" key="6">
    <source>
        <dbReference type="EMBL" id="KAJ8952847.1"/>
    </source>
</evidence>
<dbReference type="Pfam" id="PF00130">
    <property type="entry name" value="C1_1"/>
    <property type="match status" value="1"/>
</dbReference>
<dbReference type="Proteomes" id="UP001162156">
    <property type="component" value="Unassembled WGS sequence"/>
</dbReference>
<keyword evidence="3" id="KW-0862">Zinc</keyword>
<gene>
    <name evidence="6" type="ORF">NQ314_007453</name>
</gene>
<keyword evidence="7" id="KW-1185">Reference proteome</keyword>
<dbReference type="PROSITE" id="PS50081">
    <property type="entry name" value="ZF_DAG_PE_2"/>
    <property type="match status" value="1"/>
</dbReference>
<protein>
    <recommendedName>
        <fullName evidence="5">Phorbol-ester/DAG-type domain-containing protein</fullName>
    </recommendedName>
</protein>
<dbReference type="InterPro" id="IPR019786">
    <property type="entry name" value="Zinc_finger_PHD-type_CS"/>
</dbReference>
<reference evidence="6" key="1">
    <citation type="journal article" date="2023" name="Insect Mol. Biol.">
        <title>Genome sequencing provides insights into the evolution of gene families encoding plant cell wall-degrading enzymes in longhorned beetles.</title>
        <authorList>
            <person name="Shin N.R."/>
            <person name="Okamura Y."/>
            <person name="Kirsch R."/>
            <person name="Pauchet Y."/>
        </authorList>
    </citation>
    <scope>NUCLEOTIDE SEQUENCE</scope>
    <source>
        <strain evidence="6">RBIC_L_NR</strain>
    </source>
</reference>
<dbReference type="SUPFAM" id="SSF57903">
    <property type="entry name" value="FYVE/PHD zinc finger"/>
    <property type="match status" value="1"/>
</dbReference>
<dbReference type="InterPro" id="IPR011011">
    <property type="entry name" value="Znf_FYVE_PHD"/>
</dbReference>
<dbReference type="InterPro" id="IPR002219">
    <property type="entry name" value="PKC_DAG/PE"/>
</dbReference>
<evidence type="ECO:0000256" key="1">
    <source>
        <dbReference type="ARBA" id="ARBA00022723"/>
    </source>
</evidence>
<dbReference type="EMBL" id="JANEYF010001996">
    <property type="protein sequence ID" value="KAJ8952847.1"/>
    <property type="molecule type" value="Genomic_DNA"/>
</dbReference>
<name>A0AAV8YN89_9CUCU</name>
<sequence length="262" mass="30235">MEYFTEEKICKYCKQKLAICYDEGLQCLECKNNVHIRCLKRGSVPGGLNGDLFYTYMCQECSSSGNEVFSRNKVSWLQIITLALYHLQTKSPGLARKGYFHWRNHVATFVDRNWEIFFSYDVKKKKKWTGTVAGTLSHFGSYIFLSGTSTFNEPAWWTLMYPKLSPSVISNLHSLLTLEKQKMKMRNEKKSMHDAELFQIVLSTYVTNEELLQPFSISNMPVLPDVKEEDMICTEVKKNPKQKSASVNKRKSVFPTIGNTSK</sequence>
<evidence type="ECO:0000256" key="4">
    <source>
        <dbReference type="SAM" id="MobiDB-lite"/>
    </source>
</evidence>
<comment type="caution">
    <text evidence="6">The sequence shown here is derived from an EMBL/GenBank/DDBJ whole genome shotgun (WGS) entry which is preliminary data.</text>
</comment>
<evidence type="ECO:0000313" key="7">
    <source>
        <dbReference type="Proteomes" id="UP001162156"/>
    </source>
</evidence>
<dbReference type="Gene3D" id="3.90.980.20">
    <property type="match status" value="1"/>
</dbReference>
<keyword evidence="2" id="KW-0863">Zinc-finger</keyword>
<evidence type="ECO:0000259" key="5">
    <source>
        <dbReference type="PROSITE" id="PS50081"/>
    </source>
</evidence>
<feature type="region of interest" description="Disordered" evidence="4">
    <location>
        <begin position="238"/>
        <end position="262"/>
    </location>
</feature>
<evidence type="ECO:0000256" key="3">
    <source>
        <dbReference type="ARBA" id="ARBA00022833"/>
    </source>
</evidence>